<dbReference type="Gramene" id="ERN05003">
    <property type="protein sequence ID" value="ERN05003"/>
    <property type="gene ID" value="AMTR_s05144p00006120"/>
</dbReference>
<reference evidence="3" key="1">
    <citation type="journal article" date="2013" name="Science">
        <title>The Amborella genome and the evolution of flowering plants.</title>
        <authorList>
            <consortium name="Amborella Genome Project"/>
        </authorList>
    </citation>
    <scope>NUCLEOTIDE SEQUENCE [LARGE SCALE GENOMIC DNA]</scope>
</reference>
<evidence type="ECO:0000313" key="3">
    <source>
        <dbReference type="Proteomes" id="UP000017836"/>
    </source>
</evidence>
<name>U5D0W3_AMBTC</name>
<gene>
    <name evidence="2" type="ORF">AMTR_s05144p00006120</name>
</gene>
<dbReference type="EMBL" id="KI394014">
    <property type="protein sequence ID" value="ERN05003.1"/>
    <property type="molecule type" value="Genomic_DNA"/>
</dbReference>
<proteinExistence type="predicted"/>
<feature type="compositionally biased region" description="Basic and acidic residues" evidence="1">
    <location>
        <begin position="22"/>
        <end position="31"/>
    </location>
</feature>
<keyword evidence="3" id="KW-1185">Reference proteome</keyword>
<dbReference type="Proteomes" id="UP000017836">
    <property type="component" value="Unassembled WGS sequence"/>
</dbReference>
<feature type="region of interest" description="Disordered" evidence="1">
    <location>
        <begin position="1"/>
        <end position="31"/>
    </location>
</feature>
<evidence type="ECO:0000256" key="1">
    <source>
        <dbReference type="SAM" id="MobiDB-lite"/>
    </source>
</evidence>
<sequence length="56" mass="6272">RPTARGACSSKNREPSSPSLAGRRELAYREDGPALVRSGLLRNRRHQEQERGSQLL</sequence>
<dbReference type="HOGENOM" id="CLU_3020405_0_0_1"/>
<feature type="non-terminal residue" evidence="2">
    <location>
        <position position="1"/>
    </location>
</feature>
<accession>U5D0W3</accession>
<organism evidence="2 3">
    <name type="scientific">Amborella trichopoda</name>
    <dbReference type="NCBI Taxonomy" id="13333"/>
    <lineage>
        <taxon>Eukaryota</taxon>
        <taxon>Viridiplantae</taxon>
        <taxon>Streptophyta</taxon>
        <taxon>Embryophyta</taxon>
        <taxon>Tracheophyta</taxon>
        <taxon>Spermatophyta</taxon>
        <taxon>Magnoliopsida</taxon>
        <taxon>Amborellales</taxon>
        <taxon>Amborellaceae</taxon>
        <taxon>Amborella</taxon>
    </lineage>
</organism>
<feature type="non-terminal residue" evidence="2">
    <location>
        <position position="56"/>
    </location>
</feature>
<evidence type="ECO:0000313" key="2">
    <source>
        <dbReference type="EMBL" id="ERN05003.1"/>
    </source>
</evidence>
<protein>
    <submittedName>
        <fullName evidence="2">Uncharacterized protein</fullName>
    </submittedName>
</protein>
<dbReference type="AlphaFoldDB" id="U5D0W3"/>